<evidence type="ECO:0000313" key="10">
    <source>
        <dbReference type="EMBL" id="EXJ77330.1"/>
    </source>
</evidence>
<evidence type="ECO:0000313" key="11">
    <source>
        <dbReference type="Proteomes" id="UP000019478"/>
    </source>
</evidence>
<evidence type="ECO:0000256" key="7">
    <source>
        <dbReference type="ARBA" id="ARBA00023242"/>
    </source>
</evidence>
<dbReference type="Pfam" id="PF00172">
    <property type="entry name" value="Zn_clus"/>
    <property type="match status" value="1"/>
</dbReference>
<feature type="region of interest" description="Disordered" evidence="8">
    <location>
        <begin position="23"/>
        <end position="49"/>
    </location>
</feature>
<keyword evidence="2" id="KW-0479">Metal-binding</keyword>
<dbReference type="GO" id="GO:0006351">
    <property type="term" value="P:DNA-templated transcription"/>
    <property type="evidence" value="ECO:0007669"/>
    <property type="project" value="InterPro"/>
</dbReference>
<feature type="compositionally biased region" description="Low complexity" evidence="8">
    <location>
        <begin position="124"/>
        <end position="135"/>
    </location>
</feature>
<feature type="domain" description="Zn(2)-C6 fungal-type" evidence="9">
    <location>
        <begin position="55"/>
        <end position="85"/>
    </location>
</feature>
<dbReference type="InterPro" id="IPR052202">
    <property type="entry name" value="Yeast_MetPath_Reg"/>
</dbReference>
<evidence type="ECO:0000256" key="4">
    <source>
        <dbReference type="ARBA" id="ARBA00023015"/>
    </source>
</evidence>
<keyword evidence="5" id="KW-0238">DNA-binding</keyword>
<dbReference type="AlphaFoldDB" id="W9XJ19"/>
<dbReference type="InterPro" id="IPR036864">
    <property type="entry name" value="Zn2-C6_fun-type_DNA-bd_sf"/>
</dbReference>
<dbReference type="eggNOG" id="ENOG502QTEH">
    <property type="taxonomic scope" value="Eukaryota"/>
</dbReference>
<dbReference type="SUPFAM" id="SSF57701">
    <property type="entry name" value="Zn2/Cys6 DNA-binding domain"/>
    <property type="match status" value="1"/>
</dbReference>
<organism evidence="10 11">
    <name type="scientific">Capronia epimyces CBS 606.96</name>
    <dbReference type="NCBI Taxonomy" id="1182542"/>
    <lineage>
        <taxon>Eukaryota</taxon>
        <taxon>Fungi</taxon>
        <taxon>Dikarya</taxon>
        <taxon>Ascomycota</taxon>
        <taxon>Pezizomycotina</taxon>
        <taxon>Eurotiomycetes</taxon>
        <taxon>Chaetothyriomycetidae</taxon>
        <taxon>Chaetothyriales</taxon>
        <taxon>Herpotrichiellaceae</taxon>
        <taxon>Capronia</taxon>
    </lineage>
</organism>
<dbReference type="GO" id="GO:0045944">
    <property type="term" value="P:positive regulation of transcription by RNA polymerase II"/>
    <property type="evidence" value="ECO:0007669"/>
    <property type="project" value="TreeGrafter"/>
</dbReference>
<keyword evidence="4" id="KW-0805">Transcription regulation</keyword>
<keyword evidence="11" id="KW-1185">Reference proteome</keyword>
<dbReference type="GO" id="GO:0043565">
    <property type="term" value="F:sequence-specific DNA binding"/>
    <property type="evidence" value="ECO:0007669"/>
    <property type="project" value="TreeGrafter"/>
</dbReference>
<dbReference type="InterPro" id="IPR007219">
    <property type="entry name" value="XnlR_reg_dom"/>
</dbReference>
<accession>W9XJ19</accession>
<gene>
    <name evidence="10" type="ORF">A1O3_09556</name>
</gene>
<dbReference type="SMART" id="SM00906">
    <property type="entry name" value="Fungal_trans"/>
    <property type="match status" value="1"/>
</dbReference>
<evidence type="ECO:0000256" key="6">
    <source>
        <dbReference type="ARBA" id="ARBA00023163"/>
    </source>
</evidence>
<feature type="region of interest" description="Disordered" evidence="8">
    <location>
        <begin position="124"/>
        <end position="146"/>
    </location>
</feature>
<comment type="subcellular location">
    <subcellularLocation>
        <location evidence="1">Nucleus</location>
    </subcellularLocation>
</comment>
<dbReference type="GeneID" id="19173640"/>
<evidence type="ECO:0000256" key="1">
    <source>
        <dbReference type="ARBA" id="ARBA00004123"/>
    </source>
</evidence>
<dbReference type="GO" id="GO:0008270">
    <property type="term" value="F:zinc ion binding"/>
    <property type="evidence" value="ECO:0007669"/>
    <property type="project" value="InterPro"/>
</dbReference>
<proteinExistence type="predicted"/>
<dbReference type="CDD" id="cd12148">
    <property type="entry name" value="fungal_TF_MHR"/>
    <property type="match status" value="1"/>
</dbReference>
<dbReference type="GO" id="GO:0005634">
    <property type="term" value="C:nucleus"/>
    <property type="evidence" value="ECO:0007669"/>
    <property type="project" value="UniProtKB-SubCell"/>
</dbReference>
<feature type="compositionally biased region" description="Gly residues" evidence="8">
    <location>
        <begin position="39"/>
        <end position="49"/>
    </location>
</feature>
<dbReference type="PANTHER" id="PTHR47782:SF7">
    <property type="entry name" value="PROTEIN STB5"/>
    <property type="match status" value="1"/>
</dbReference>
<dbReference type="SMART" id="SM00066">
    <property type="entry name" value="GAL4"/>
    <property type="match status" value="1"/>
</dbReference>
<keyword evidence="6" id="KW-0804">Transcription</keyword>
<keyword evidence="7" id="KW-0539">Nucleus</keyword>
<dbReference type="InterPro" id="IPR001138">
    <property type="entry name" value="Zn2Cys6_DnaBD"/>
</dbReference>
<comment type="caution">
    <text evidence="10">The sequence shown here is derived from an EMBL/GenBank/DDBJ whole genome shotgun (WGS) entry which is preliminary data.</text>
</comment>
<dbReference type="PROSITE" id="PS00463">
    <property type="entry name" value="ZN2_CY6_FUNGAL_1"/>
    <property type="match status" value="1"/>
</dbReference>
<dbReference type="PANTHER" id="PTHR47782">
    <property type="entry name" value="ZN(II)2CYS6 TRANSCRIPTION FACTOR (EUROFUNG)-RELATED"/>
    <property type="match status" value="1"/>
</dbReference>
<sequence>MPKSPPTAEGSYIRFRLAPAAHKGGLEASAKRPRLDSGEQGGEQAGEQGGRAGLACYRCRQRKKKCCRSLPECSACVARGVRCVFPSKSDSISTSEAMELKSQIEWLSQHVSVVDGSQMLSPTATATSAASTTMAEGPNPESDDAGAALQSHVDRHQPKTKLRLPAWAERRHLVEAYFRHVHKAYPFLDRQQVLEDLDRSTRGLPSDTNEVSPLVYVLCAIGSATLHRIGKLSDEALATMTVPYKYFVNSCLAEPNVESTGILMLVTIYSVFDPDGISPWLLTGLLGRQAIALGLSRRSSTEHGLTLQEVETRHRLFWSIYALDREIAASFGLPVAINDENVNVPLPSVTIDEYASPSRVRHSRILQVCRNAIALRELEGKILQQVHLSNPISSINVGNADRQGVIDRFKSNLDDWYANGCLLSQLEDDEISFHDTIPWLNVRYHGLLILLHCPSRFNTYYSRDQLSHLYQSIQKYLQCSAVLLRQGHLMLHHSTLNRILVICLLLIFCLQQGHLDRVREHDLNGDVTLGIEILEAFSNRWPLAKRSLGVFRALHNLLVTTPTDGPHTASILANQETLRGIQIDALAIVQDAMGPSSLFHNLGEESIASGFQAQASGRAGKVRIPFERLPDNPVLREV</sequence>
<dbReference type="CDD" id="cd00067">
    <property type="entry name" value="GAL4"/>
    <property type="match status" value="1"/>
</dbReference>
<dbReference type="EMBL" id="AMGY01000010">
    <property type="protein sequence ID" value="EXJ77330.1"/>
    <property type="molecule type" value="Genomic_DNA"/>
</dbReference>
<keyword evidence="3" id="KW-0862">Zinc</keyword>
<dbReference type="STRING" id="1182542.W9XJ19"/>
<dbReference type="Proteomes" id="UP000019478">
    <property type="component" value="Unassembled WGS sequence"/>
</dbReference>
<dbReference type="GO" id="GO:0000981">
    <property type="term" value="F:DNA-binding transcription factor activity, RNA polymerase II-specific"/>
    <property type="evidence" value="ECO:0007669"/>
    <property type="project" value="InterPro"/>
</dbReference>
<name>W9XJ19_9EURO</name>
<dbReference type="Pfam" id="PF04082">
    <property type="entry name" value="Fungal_trans"/>
    <property type="match status" value="1"/>
</dbReference>
<protein>
    <recommendedName>
        <fullName evidence="9">Zn(2)-C6 fungal-type domain-containing protein</fullName>
    </recommendedName>
</protein>
<evidence type="ECO:0000256" key="5">
    <source>
        <dbReference type="ARBA" id="ARBA00023125"/>
    </source>
</evidence>
<evidence type="ECO:0000256" key="8">
    <source>
        <dbReference type="SAM" id="MobiDB-lite"/>
    </source>
</evidence>
<dbReference type="HOGENOM" id="CLU_011881_1_0_1"/>
<dbReference type="Gene3D" id="4.10.240.10">
    <property type="entry name" value="Zn(2)-C6 fungal-type DNA-binding domain"/>
    <property type="match status" value="1"/>
</dbReference>
<evidence type="ECO:0000256" key="2">
    <source>
        <dbReference type="ARBA" id="ARBA00022723"/>
    </source>
</evidence>
<dbReference type="RefSeq" id="XP_007737840.1">
    <property type="nucleotide sequence ID" value="XM_007739650.1"/>
</dbReference>
<dbReference type="PROSITE" id="PS50048">
    <property type="entry name" value="ZN2_CY6_FUNGAL_2"/>
    <property type="match status" value="1"/>
</dbReference>
<reference evidence="10 11" key="1">
    <citation type="submission" date="2013-03" db="EMBL/GenBank/DDBJ databases">
        <title>The Genome Sequence of Capronia epimyces CBS 606.96.</title>
        <authorList>
            <consortium name="The Broad Institute Genomics Platform"/>
            <person name="Cuomo C."/>
            <person name="de Hoog S."/>
            <person name="Gorbushina A."/>
            <person name="Walker B."/>
            <person name="Young S.K."/>
            <person name="Zeng Q."/>
            <person name="Gargeya S."/>
            <person name="Fitzgerald M."/>
            <person name="Haas B."/>
            <person name="Abouelleil A."/>
            <person name="Allen A.W."/>
            <person name="Alvarado L."/>
            <person name="Arachchi H.M."/>
            <person name="Berlin A.M."/>
            <person name="Chapman S.B."/>
            <person name="Gainer-Dewar J."/>
            <person name="Goldberg J."/>
            <person name="Griggs A."/>
            <person name="Gujja S."/>
            <person name="Hansen M."/>
            <person name="Howarth C."/>
            <person name="Imamovic A."/>
            <person name="Ireland A."/>
            <person name="Larimer J."/>
            <person name="McCowan C."/>
            <person name="Murphy C."/>
            <person name="Pearson M."/>
            <person name="Poon T.W."/>
            <person name="Priest M."/>
            <person name="Roberts A."/>
            <person name="Saif S."/>
            <person name="Shea T."/>
            <person name="Sisk P."/>
            <person name="Sykes S."/>
            <person name="Wortman J."/>
            <person name="Nusbaum C."/>
            <person name="Birren B."/>
        </authorList>
    </citation>
    <scope>NUCLEOTIDE SEQUENCE [LARGE SCALE GENOMIC DNA]</scope>
    <source>
        <strain evidence="10 11">CBS 606.96</strain>
    </source>
</reference>
<dbReference type="OrthoDB" id="4157419at2759"/>
<evidence type="ECO:0000256" key="3">
    <source>
        <dbReference type="ARBA" id="ARBA00022833"/>
    </source>
</evidence>
<evidence type="ECO:0000259" key="9">
    <source>
        <dbReference type="PROSITE" id="PS50048"/>
    </source>
</evidence>